<dbReference type="GO" id="GO:0005882">
    <property type="term" value="C:intermediate filament"/>
    <property type="evidence" value="ECO:0007669"/>
    <property type="project" value="UniProtKB-KW"/>
</dbReference>
<reference evidence="6 7" key="1">
    <citation type="submission" date="2024-02" db="EMBL/GenBank/DDBJ databases">
        <title>Chromosome-level genome assembly of the Eurasian Minnow (Phoxinus phoxinus).</title>
        <authorList>
            <person name="Oriowo T.O."/>
            <person name="Martin S."/>
            <person name="Stange M."/>
            <person name="Chrysostomakis Y."/>
            <person name="Brown T."/>
            <person name="Winkler S."/>
            <person name="Kukowka S."/>
            <person name="Myers E.W."/>
            <person name="Bohne A."/>
        </authorList>
    </citation>
    <scope>NUCLEOTIDE SEQUENCE [LARGE SCALE GENOMIC DNA]</scope>
    <source>
        <strain evidence="6">ZFMK-TIS-60720</strain>
        <tissue evidence="6">Whole Organism</tissue>
    </source>
</reference>
<feature type="domain" description="IF rod" evidence="5">
    <location>
        <begin position="50"/>
        <end position="361"/>
    </location>
</feature>
<dbReference type="Gene3D" id="1.20.5.500">
    <property type="entry name" value="Single helix bin"/>
    <property type="match status" value="1"/>
</dbReference>
<keyword evidence="2 3" id="KW-0175">Coiled coil</keyword>
<feature type="coiled-coil region" evidence="3">
    <location>
        <begin position="266"/>
        <end position="346"/>
    </location>
</feature>
<dbReference type="InterPro" id="IPR039008">
    <property type="entry name" value="IF_rod_dom"/>
</dbReference>
<name>A0AAN9CCD9_9TELE</name>
<evidence type="ECO:0000256" key="3">
    <source>
        <dbReference type="SAM" id="Coils"/>
    </source>
</evidence>
<dbReference type="SMART" id="SM01391">
    <property type="entry name" value="Filament"/>
    <property type="match status" value="1"/>
</dbReference>
<dbReference type="InterPro" id="IPR002957">
    <property type="entry name" value="Keratin_I"/>
</dbReference>
<proteinExistence type="predicted"/>
<gene>
    <name evidence="6" type="ORF">R3I93_020510</name>
</gene>
<evidence type="ECO:0000256" key="4">
    <source>
        <dbReference type="SAM" id="MobiDB-lite"/>
    </source>
</evidence>
<dbReference type="Proteomes" id="UP001364617">
    <property type="component" value="Unassembled WGS sequence"/>
</dbReference>
<feature type="region of interest" description="Disordered" evidence="4">
    <location>
        <begin position="1"/>
        <end position="51"/>
    </location>
</feature>
<dbReference type="Pfam" id="PF00038">
    <property type="entry name" value="Filament"/>
    <property type="match status" value="1"/>
</dbReference>
<feature type="coiled-coil region" evidence="3">
    <location>
        <begin position="159"/>
        <end position="232"/>
    </location>
</feature>
<feature type="compositionally biased region" description="Polar residues" evidence="4">
    <location>
        <begin position="1"/>
        <end position="12"/>
    </location>
</feature>
<accession>A0AAN9CCD9</accession>
<evidence type="ECO:0000256" key="1">
    <source>
        <dbReference type="ARBA" id="ARBA00022754"/>
    </source>
</evidence>
<comment type="caution">
    <text evidence="6">The sequence shown here is derived from an EMBL/GenBank/DDBJ whole genome shotgun (WGS) entry which is preliminary data.</text>
</comment>
<sequence>MSSPSNSRTTSVYGGAGGRGTRISSSSARAPHSSPGRFNRGDAVDSPATGKASMQNLNNRLASYLEKVHLLETSNADLERKISDWNESRIDVTFDHSVFQDTINDLKDEIRSITEDNAAAILRVDNAKLAAEDFKLKYDNELAMRRSIDADIDNLRKILDEFSLSRSDLEVQIETLNEELIMLKRSHQEELSQVSDELGAQGNVSSDVPAPSMDLARDIDEIRKKYENMAEKNRQEMVTWSESKINTVQREVVTHNEELQSSITELKELTSSFQRLKIELQTLLSTKSALAEELKSTHDRYGDQLDRLQTNVTDKEDLLSQFHAKIANNKQEYDALLDVKSILEREIEGFRELMRGVESPVKESQKATTKPIAVVVETVVNETVVKNSKPDVDEKK</sequence>
<dbReference type="PROSITE" id="PS51842">
    <property type="entry name" value="IF_ROD_2"/>
    <property type="match status" value="1"/>
</dbReference>
<dbReference type="Gene3D" id="1.20.5.1160">
    <property type="entry name" value="Vasodilator-stimulated phosphoprotein"/>
    <property type="match status" value="1"/>
</dbReference>
<evidence type="ECO:0000259" key="5">
    <source>
        <dbReference type="PROSITE" id="PS51842"/>
    </source>
</evidence>
<feature type="coiled-coil region" evidence="3">
    <location>
        <begin position="54"/>
        <end position="123"/>
    </location>
</feature>
<dbReference type="PRINTS" id="PR01248">
    <property type="entry name" value="TYPE1KERATIN"/>
</dbReference>
<dbReference type="Gene3D" id="1.20.5.170">
    <property type="match status" value="1"/>
</dbReference>
<dbReference type="PANTHER" id="PTHR23239">
    <property type="entry name" value="INTERMEDIATE FILAMENT"/>
    <property type="match status" value="1"/>
</dbReference>
<evidence type="ECO:0000256" key="2">
    <source>
        <dbReference type="ARBA" id="ARBA00023054"/>
    </source>
</evidence>
<evidence type="ECO:0000313" key="7">
    <source>
        <dbReference type="Proteomes" id="UP001364617"/>
    </source>
</evidence>
<organism evidence="6 7">
    <name type="scientific">Phoxinus phoxinus</name>
    <name type="common">Eurasian minnow</name>
    <dbReference type="NCBI Taxonomy" id="58324"/>
    <lineage>
        <taxon>Eukaryota</taxon>
        <taxon>Metazoa</taxon>
        <taxon>Chordata</taxon>
        <taxon>Craniata</taxon>
        <taxon>Vertebrata</taxon>
        <taxon>Euteleostomi</taxon>
        <taxon>Actinopterygii</taxon>
        <taxon>Neopterygii</taxon>
        <taxon>Teleostei</taxon>
        <taxon>Ostariophysi</taxon>
        <taxon>Cypriniformes</taxon>
        <taxon>Leuciscidae</taxon>
        <taxon>Phoxininae</taxon>
        <taxon>Phoxinus</taxon>
    </lineage>
</organism>
<evidence type="ECO:0000313" key="6">
    <source>
        <dbReference type="EMBL" id="KAK7127951.1"/>
    </source>
</evidence>
<dbReference type="GO" id="GO:0005198">
    <property type="term" value="F:structural molecule activity"/>
    <property type="evidence" value="ECO:0007669"/>
    <property type="project" value="InterPro"/>
</dbReference>
<keyword evidence="7" id="KW-1185">Reference proteome</keyword>
<feature type="compositionally biased region" description="Low complexity" evidence="4">
    <location>
        <begin position="24"/>
        <end position="35"/>
    </location>
</feature>
<dbReference type="SUPFAM" id="SSF64593">
    <property type="entry name" value="Intermediate filament protein, coiled coil region"/>
    <property type="match status" value="2"/>
</dbReference>
<protein>
    <recommendedName>
        <fullName evidence="5">IF rod domain-containing protein</fullName>
    </recommendedName>
</protein>
<keyword evidence="1" id="KW-0403">Intermediate filament</keyword>
<dbReference type="EMBL" id="JAYKXH010000022">
    <property type="protein sequence ID" value="KAK7127951.1"/>
    <property type="molecule type" value="Genomic_DNA"/>
</dbReference>
<dbReference type="PANTHER" id="PTHR23239:SF367">
    <property type="entry name" value="KERATIN 15-RELATED"/>
    <property type="match status" value="1"/>
</dbReference>
<dbReference type="AlphaFoldDB" id="A0AAN9CCD9"/>